<dbReference type="EMBL" id="LQIR01000014">
    <property type="protein sequence ID" value="KUI17016.1"/>
    <property type="molecule type" value="Genomic_DNA"/>
</dbReference>
<evidence type="ECO:0000313" key="2">
    <source>
        <dbReference type="EMBL" id="KUI17016.1"/>
    </source>
</evidence>
<feature type="domain" description="DUF4007" evidence="1">
    <location>
        <begin position="11"/>
        <end position="305"/>
    </location>
</feature>
<gene>
    <name evidence="2" type="ORF">AU192_21115</name>
</gene>
<protein>
    <recommendedName>
        <fullName evidence="1">DUF4007 domain-containing protein</fullName>
    </recommendedName>
</protein>
<dbReference type="InterPro" id="IPR025248">
    <property type="entry name" value="DUF4007"/>
</dbReference>
<evidence type="ECO:0000259" key="1">
    <source>
        <dbReference type="Pfam" id="PF13182"/>
    </source>
</evidence>
<comment type="caution">
    <text evidence="2">The sequence shown here is derived from an EMBL/GenBank/DDBJ whole genome shotgun (WGS) entry which is preliminary data.</text>
</comment>
<accession>A0A101A892</accession>
<sequence>MTLEQVAMPMFANHQTFHPRFGWIKKGYNAASRNPNIFNEKTAPVELGVGKNMVEAIRFWSLATKVITRRPHPDRPRTSVYTPTCIGQALLDDRLGYDPFIEDTVTLWILHWHAVSERTILPVWRLALNDFGGLEFTEAELLDYCLDEIAATTWGRPMKSSVQKDVDCLLRMYSRRETKGRQTVDDLLDSPFRELGLIRPSQTSKRHAYRIIRGSKPTLPATAITYACLDYLSRGARGTQTVTLTRLAADPGSPGRIMKITEKDIADAIEESQSVVGHLRLVRPAGSRQLAISAPANDVAFELLAARRAQHGSEVSALTDCALVGVAATEPRLGDASVERVLRKAERTRAQTGIDAA</sequence>
<organism evidence="2 3">
    <name type="scientific">Mycobacterium lehmannii</name>
    <dbReference type="NCBI Taxonomy" id="2048550"/>
    <lineage>
        <taxon>Bacteria</taxon>
        <taxon>Bacillati</taxon>
        <taxon>Actinomycetota</taxon>
        <taxon>Actinomycetes</taxon>
        <taxon>Mycobacteriales</taxon>
        <taxon>Mycobacteriaceae</taxon>
        <taxon>Mycobacterium</taxon>
    </lineage>
</organism>
<evidence type="ECO:0000313" key="3">
    <source>
        <dbReference type="Proteomes" id="UP000053707"/>
    </source>
</evidence>
<dbReference type="RefSeq" id="WP_064395782.1">
    <property type="nucleotide sequence ID" value="NZ_LQIR01000014.1"/>
</dbReference>
<dbReference type="Pfam" id="PF13182">
    <property type="entry name" value="DUF4007"/>
    <property type="match status" value="1"/>
</dbReference>
<proteinExistence type="predicted"/>
<keyword evidence="3" id="KW-1185">Reference proteome</keyword>
<reference evidence="2 3" key="1">
    <citation type="submission" date="2016-01" db="EMBL/GenBank/DDBJ databases">
        <authorList>
            <consortium name="TB Trials Study Group"/>
            <person name="Sutton G."/>
            <person name="Brinkac L."/>
            <person name="Sanka R."/>
            <person name="Adams M."/>
            <person name="Lau E.L."/>
            <person name="Macaden R."/>
            <person name="Grewal H.M.S."/>
        </authorList>
    </citation>
    <scope>NUCLEOTIDE SEQUENCE [LARGE SCALE GENOMIC DNA]</scope>
    <source>
        <strain evidence="2 3">IS-1744</strain>
    </source>
</reference>
<dbReference type="AlphaFoldDB" id="A0A101A892"/>
<name>A0A101A892_9MYCO</name>
<dbReference type="Proteomes" id="UP000053707">
    <property type="component" value="Unassembled WGS sequence"/>
</dbReference>